<protein>
    <recommendedName>
        <fullName evidence="4">Gram-positive cocci surface proteins LPxTG domain-containing protein</fullName>
    </recommendedName>
</protein>
<dbReference type="Proteomes" id="UP001240984">
    <property type="component" value="Unassembled WGS sequence"/>
</dbReference>
<gene>
    <name evidence="2" type="ORF">J2S43_004828</name>
</gene>
<evidence type="ECO:0008006" key="4">
    <source>
        <dbReference type="Google" id="ProtNLM"/>
    </source>
</evidence>
<accession>A0ABT9MXZ8</accession>
<name>A0ABT9MXZ8_9ACTN</name>
<reference evidence="2 3" key="1">
    <citation type="submission" date="2023-07" db="EMBL/GenBank/DDBJ databases">
        <title>Sequencing the genomes of 1000 actinobacteria strains.</title>
        <authorList>
            <person name="Klenk H.-P."/>
        </authorList>
    </citation>
    <scope>NUCLEOTIDE SEQUENCE [LARGE SCALE GENOMIC DNA]</scope>
    <source>
        <strain evidence="2 3">DSM 44710</strain>
    </source>
</reference>
<keyword evidence="1" id="KW-0812">Transmembrane</keyword>
<feature type="transmembrane region" description="Helical" evidence="1">
    <location>
        <begin position="91"/>
        <end position="113"/>
    </location>
</feature>
<organism evidence="2 3">
    <name type="scientific">Catenuloplanes nepalensis</name>
    <dbReference type="NCBI Taxonomy" id="587533"/>
    <lineage>
        <taxon>Bacteria</taxon>
        <taxon>Bacillati</taxon>
        <taxon>Actinomycetota</taxon>
        <taxon>Actinomycetes</taxon>
        <taxon>Micromonosporales</taxon>
        <taxon>Micromonosporaceae</taxon>
        <taxon>Catenuloplanes</taxon>
    </lineage>
</organism>
<keyword evidence="1" id="KW-1133">Transmembrane helix</keyword>
<keyword evidence="1" id="KW-0472">Membrane</keyword>
<evidence type="ECO:0000313" key="2">
    <source>
        <dbReference type="EMBL" id="MDP9796316.1"/>
    </source>
</evidence>
<keyword evidence="3" id="KW-1185">Reference proteome</keyword>
<dbReference type="EMBL" id="JAUSRA010000001">
    <property type="protein sequence ID" value="MDP9796316.1"/>
    <property type="molecule type" value="Genomic_DNA"/>
</dbReference>
<sequence>MSPRRPHAMPASSPEAGGFFTRRRIIRWVILLTLGVLTFLACWQDPVYASPVATPAPCPTAAPGTVVCAAPAGPAVRMADVEIPATGHASVTALLIGAGAVALLFTAITLATLRRRP</sequence>
<evidence type="ECO:0000313" key="3">
    <source>
        <dbReference type="Proteomes" id="UP001240984"/>
    </source>
</evidence>
<proteinExistence type="predicted"/>
<evidence type="ECO:0000256" key="1">
    <source>
        <dbReference type="SAM" id="Phobius"/>
    </source>
</evidence>
<dbReference type="RefSeq" id="WP_306832797.1">
    <property type="nucleotide sequence ID" value="NZ_JAUSRA010000001.1"/>
</dbReference>
<comment type="caution">
    <text evidence="2">The sequence shown here is derived from an EMBL/GenBank/DDBJ whole genome shotgun (WGS) entry which is preliminary data.</text>
</comment>